<dbReference type="Pfam" id="PF18988">
    <property type="entry name" value="DUF5721"/>
    <property type="match status" value="1"/>
</dbReference>
<sequence>MLSLKINDIKITMAHLLLRETFDEFLLEESKVVTFAMFEINGKRNLNWYDDDEKENQLSELLYWGEARDFLFDYIKGKKTPEYMKFSLKASHKAAEKILAESGVFSRYLSEQPDLYLQIRYEKGELTMVTGITHREFTMDKTLDRGWDDAIREWIRTLKISVEV</sequence>
<dbReference type="AlphaFoldDB" id="A0AAW3JPL4"/>
<comment type="caution">
    <text evidence="1">The sequence shown here is derived from an EMBL/GenBank/DDBJ whole genome shotgun (WGS) entry which is preliminary data.</text>
</comment>
<gene>
    <name evidence="1" type="ORF">APZ18_07820</name>
</gene>
<name>A0AAW3JPL4_9FIRM</name>
<dbReference type="RefSeq" id="WP_022014392.1">
    <property type="nucleotide sequence ID" value="NZ_DBGBTA010000036.1"/>
</dbReference>
<proteinExistence type="predicted"/>
<evidence type="ECO:0000313" key="2">
    <source>
        <dbReference type="Proteomes" id="UP000050833"/>
    </source>
</evidence>
<dbReference type="InterPro" id="IPR043779">
    <property type="entry name" value="DUF5721"/>
</dbReference>
<accession>A0AAW3JPL4</accession>
<evidence type="ECO:0000313" key="1">
    <source>
        <dbReference type="EMBL" id="KQC84637.1"/>
    </source>
</evidence>
<keyword evidence="2" id="KW-1185">Reference proteome</keyword>
<reference evidence="1 2" key="1">
    <citation type="submission" date="2015-10" db="EMBL/GenBank/DDBJ databases">
        <title>Butyribacter intestini gen. nov., sp. nov., a butyric acid-producing bacterium of the family Lachnospiraceae isolated from the human faeces.</title>
        <authorList>
            <person name="Zou Y."/>
            <person name="Xue W."/>
            <person name="Luo G."/>
            <person name="Lv M."/>
        </authorList>
    </citation>
    <scope>NUCLEOTIDE SEQUENCE [LARGE SCALE GENOMIC DNA]</scope>
    <source>
        <strain evidence="1 2">TF01-11</strain>
    </source>
</reference>
<dbReference type="Proteomes" id="UP000050833">
    <property type="component" value="Unassembled WGS sequence"/>
</dbReference>
<organism evidence="1 2">
    <name type="scientific">Butyribacter intestini</name>
    <dbReference type="NCBI Taxonomy" id="1703332"/>
    <lineage>
        <taxon>Bacteria</taxon>
        <taxon>Bacillati</taxon>
        <taxon>Bacillota</taxon>
        <taxon>Clostridia</taxon>
        <taxon>Lachnospirales</taxon>
        <taxon>Lachnospiraceae</taxon>
        <taxon>Butyribacter</taxon>
    </lineage>
</organism>
<protein>
    <submittedName>
        <fullName evidence="1">Uncharacterized protein</fullName>
    </submittedName>
</protein>
<dbReference type="EMBL" id="LLKB01000005">
    <property type="protein sequence ID" value="KQC84637.1"/>
    <property type="molecule type" value="Genomic_DNA"/>
</dbReference>